<dbReference type="RefSeq" id="WP_184622332.1">
    <property type="nucleotide sequence ID" value="NZ_JACHCC010000001.1"/>
</dbReference>
<sequence>MKDKYRTGAKGALLDEYEKAIAELIDCIASVSDKNLIAVVDETTTDPDCKSIQAILAHVVRSAYSYAIYIEHLKGGSSVRPEKQYYSLADEYIKDLNEAFEFTQGVFNEIKNNELEEFDSAKKISTAWGQCYDIEQLMEHAIVHILRHRRQIEKFKILLEN</sequence>
<dbReference type="Gene3D" id="1.20.120.450">
    <property type="entry name" value="dinb family like domain"/>
    <property type="match status" value="1"/>
</dbReference>
<dbReference type="SUPFAM" id="SSF109854">
    <property type="entry name" value="DinB/YfiT-like putative metalloenzymes"/>
    <property type="match status" value="1"/>
</dbReference>
<dbReference type="EMBL" id="JACHCC010000001">
    <property type="protein sequence ID" value="MBB6498336.1"/>
    <property type="molecule type" value="Genomic_DNA"/>
</dbReference>
<proteinExistence type="predicted"/>
<comment type="caution">
    <text evidence="1">The sequence shown here is derived from an EMBL/GenBank/DDBJ whole genome shotgun (WGS) entry which is preliminary data.</text>
</comment>
<dbReference type="InterPro" id="IPR034660">
    <property type="entry name" value="DinB/YfiT-like"/>
</dbReference>
<evidence type="ECO:0000313" key="1">
    <source>
        <dbReference type="EMBL" id="MBB6498336.1"/>
    </source>
</evidence>
<reference evidence="1 2" key="1">
    <citation type="submission" date="2020-08" db="EMBL/GenBank/DDBJ databases">
        <title>Genomic Encyclopedia of Type Strains, Phase IV (KMG-V): Genome sequencing to study the core and pangenomes of soil and plant-associated prokaryotes.</title>
        <authorList>
            <person name="Whitman W."/>
        </authorList>
    </citation>
    <scope>NUCLEOTIDE SEQUENCE [LARGE SCALE GENOMIC DNA]</scope>
    <source>
        <strain evidence="1 2">M2T3</strain>
    </source>
</reference>
<accession>A0A7X0IZK8</accession>
<gene>
    <name evidence="1" type="ORF">HDF25_000460</name>
</gene>
<protein>
    <submittedName>
        <fullName evidence="1">Putative damage-inducible protein DinB</fullName>
    </submittedName>
</protein>
<name>A0A7X0IZK8_9SPHI</name>
<evidence type="ECO:0000313" key="2">
    <source>
        <dbReference type="Proteomes" id="UP000521017"/>
    </source>
</evidence>
<dbReference type="AlphaFoldDB" id="A0A7X0IZK8"/>
<organism evidence="1 2">
    <name type="scientific">Pedobacter cryoconitis</name>
    <dbReference type="NCBI Taxonomy" id="188932"/>
    <lineage>
        <taxon>Bacteria</taxon>
        <taxon>Pseudomonadati</taxon>
        <taxon>Bacteroidota</taxon>
        <taxon>Sphingobacteriia</taxon>
        <taxon>Sphingobacteriales</taxon>
        <taxon>Sphingobacteriaceae</taxon>
        <taxon>Pedobacter</taxon>
    </lineage>
</organism>
<dbReference type="Proteomes" id="UP000521017">
    <property type="component" value="Unassembled WGS sequence"/>
</dbReference>